<evidence type="ECO:0000313" key="1">
    <source>
        <dbReference type="EMBL" id="GII76979.1"/>
    </source>
</evidence>
<proteinExistence type="predicted"/>
<dbReference type="AlphaFoldDB" id="A0A919UYN3"/>
<sequence>MITTNRSSWRRRLVLTLLLIPLLFVIAAQYPDATADGVGAAVRAGANALRWCAHALGEFLQAVAG</sequence>
<comment type="caution">
    <text evidence="1">The sequence shown here is derived from an EMBL/GenBank/DDBJ whole genome shotgun (WGS) entry which is preliminary data.</text>
</comment>
<gene>
    <name evidence="1" type="ORF">Sru01_19610</name>
</gene>
<dbReference type="EMBL" id="BOOU01000030">
    <property type="protein sequence ID" value="GII76979.1"/>
    <property type="molecule type" value="Genomic_DNA"/>
</dbReference>
<dbReference type="Proteomes" id="UP000655287">
    <property type="component" value="Unassembled WGS sequence"/>
</dbReference>
<evidence type="ECO:0000313" key="2">
    <source>
        <dbReference type="Proteomes" id="UP000655287"/>
    </source>
</evidence>
<reference evidence="1" key="1">
    <citation type="submission" date="2021-01" db="EMBL/GenBank/DDBJ databases">
        <title>Whole genome shotgun sequence of Sphaerisporangium rufum NBRC 109079.</title>
        <authorList>
            <person name="Komaki H."/>
            <person name="Tamura T."/>
        </authorList>
    </citation>
    <scope>NUCLEOTIDE SEQUENCE</scope>
    <source>
        <strain evidence="1">NBRC 109079</strain>
    </source>
</reference>
<dbReference type="RefSeq" id="WP_203983637.1">
    <property type="nucleotide sequence ID" value="NZ_BOOU01000030.1"/>
</dbReference>
<name>A0A919UYN3_9ACTN</name>
<keyword evidence="2" id="KW-1185">Reference proteome</keyword>
<accession>A0A919UYN3</accession>
<protein>
    <submittedName>
        <fullName evidence="1">Uncharacterized protein</fullName>
    </submittedName>
</protein>
<organism evidence="1 2">
    <name type="scientific">Sphaerisporangium rufum</name>
    <dbReference type="NCBI Taxonomy" id="1381558"/>
    <lineage>
        <taxon>Bacteria</taxon>
        <taxon>Bacillati</taxon>
        <taxon>Actinomycetota</taxon>
        <taxon>Actinomycetes</taxon>
        <taxon>Streptosporangiales</taxon>
        <taxon>Streptosporangiaceae</taxon>
        <taxon>Sphaerisporangium</taxon>
    </lineage>
</organism>